<reference evidence="2" key="1">
    <citation type="submission" date="2019-12" db="EMBL/GenBank/DDBJ databases">
        <title>Genome sequencing and annotation of Brassica cretica.</title>
        <authorList>
            <person name="Studholme D.J."/>
            <person name="Sarris P.F."/>
        </authorList>
    </citation>
    <scope>NUCLEOTIDE SEQUENCE</scope>
    <source>
        <strain evidence="2">PFS-001/15</strain>
        <tissue evidence="2">Leaf</tissue>
    </source>
</reference>
<proteinExistence type="predicted"/>
<dbReference type="EMBL" id="QGKW02002005">
    <property type="protein sequence ID" value="KAF2540692.1"/>
    <property type="molecule type" value="Genomic_DNA"/>
</dbReference>
<evidence type="ECO:0000313" key="2">
    <source>
        <dbReference type="EMBL" id="KAF2540692.1"/>
    </source>
</evidence>
<name>A0A8S9GBR5_BRACR</name>
<feature type="compositionally biased region" description="Basic and acidic residues" evidence="1">
    <location>
        <begin position="1"/>
        <end position="10"/>
    </location>
</feature>
<evidence type="ECO:0000256" key="1">
    <source>
        <dbReference type="SAM" id="MobiDB-lite"/>
    </source>
</evidence>
<feature type="compositionally biased region" description="Basic and acidic residues" evidence="1">
    <location>
        <begin position="31"/>
        <end position="42"/>
    </location>
</feature>
<dbReference type="Proteomes" id="UP000712281">
    <property type="component" value="Unassembled WGS sequence"/>
</dbReference>
<feature type="region of interest" description="Disordered" evidence="1">
    <location>
        <begin position="1"/>
        <end position="60"/>
    </location>
</feature>
<comment type="caution">
    <text evidence="2">The sequence shown here is derived from an EMBL/GenBank/DDBJ whole genome shotgun (WGS) entry which is preliminary data.</text>
</comment>
<gene>
    <name evidence="2" type="ORF">F2Q68_00031420</name>
</gene>
<protein>
    <submittedName>
        <fullName evidence="2">Uncharacterized protein</fullName>
    </submittedName>
</protein>
<dbReference type="AlphaFoldDB" id="A0A8S9GBR5"/>
<accession>A0A8S9GBR5</accession>
<evidence type="ECO:0000313" key="3">
    <source>
        <dbReference type="Proteomes" id="UP000712281"/>
    </source>
</evidence>
<organism evidence="2 3">
    <name type="scientific">Brassica cretica</name>
    <name type="common">Mustard</name>
    <dbReference type="NCBI Taxonomy" id="69181"/>
    <lineage>
        <taxon>Eukaryota</taxon>
        <taxon>Viridiplantae</taxon>
        <taxon>Streptophyta</taxon>
        <taxon>Embryophyta</taxon>
        <taxon>Tracheophyta</taxon>
        <taxon>Spermatophyta</taxon>
        <taxon>Magnoliopsida</taxon>
        <taxon>eudicotyledons</taxon>
        <taxon>Gunneridae</taxon>
        <taxon>Pentapetalae</taxon>
        <taxon>rosids</taxon>
        <taxon>malvids</taxon>
        <taxon>Brassicales</taxon>
        <taxon>Brassicaceae</taxon>
        <taxon>Brassiceae</taxon>
        <taxon>Brassica</taxon>
    </lineage>
</organism>
<sequence length="60" mass="6910">MNSKAVTEKCRRSKRQVGLDVSPEVSLVQKNQEKCYDPDPGRRLSFRRRNRSSGSGRTRT</sequence>